<keyword evidence="4" id="KW-0443">Lipid metabolism</keyword>
<comment type="similarity">
    <text evidence="1">Belongs to the thiolase-like superfamily. FabH family.</text>
</comment>
<keyword evidence="5" id="KW-0275">Fatty acid biosynthesis</keyword>
<dbReference type="PANTHER" id="PTHR43091:SF1">
    <property type="entry name" value="BETA-KETOACYL-[ACYL-CARRIER-PROTEIN] SYNTHASE III, CHLOROPLASTIC"/>
    <property type="match status" value="1"/>
</dbReference>
<proteinExistence type="inferred from homology"/>
<evidence type="ECO:0000256" key="3">
    <source>
        <dbReference type="ARBA" id="ARBA00022832"/>
    </source>
</evidence>
<accession>A0A8S0FVG0</accession>
<dbReference type="GO" id="GO:0006633">
    <property type="term" value="P:fatty acid biosynthetic process"/>
    <property type="evidence" value="ECO:0007669"/>
    <property type="project" value="UniProtKB-KW"/>
</dbReference>
<evidence type="ECO:0000313" key="7">
    <source>
        <dbReference type="Proteomes" id="UP000467488"/>
    </source>
</evidence>
<evidence type="ECO:0008006" key="8">
    <source>
        <dbReference type="Google" id="ProtNLM"/>
    </source>
</evidence>
<organism evidence="6 7">
    <name type="scientific">Escherichia coli</name>
    <dbReference type="NCBI Taxonomy" id="562"/>
    <lineage>
        <taxon>Bacteria</taxon>
        <taxon>Pseudomonadati</taxon>
        <taxon>Pseudomonadota</taxon>
        <taxon>Gammaproteobacteria</taxon>
        <taxon>Enterobacterales</taxon>
        <taxon>Enterobacteriaceae</taxon>
        <taxon>Escherichia</taxon>
    </lineage>
</organism>
<evidence type="ECO:0000256" key="2">
    <source>
        <dbReference type="ARBA" id="ARBA00022516"/>
    </source>
</evidence>
<dbReference type="InterPro" id="IPR016039">
    <property type="entry name" value="Thiolase-like"/>
</dbReference>
<dbReference type="EMBL" id="AP022360">
    <property type="protein sequence ID" value="BBU84734.1"/>
    <property type="molecule type" value="Genomic_DNA"/>
</dbReference>
<dbReference type="SUPFAM" id="SSF53901">
    <property type="entry name" value="Thiolase-like"/>
    <property type="match status" value="1"/>
</dbReference>
<reference evidence="6 7" key="1">
    <citation type="submission" date="2020-01" db="EMBL/GenBank/DDBJ databases">
        <title>Dynamics of blaIMP-6 dissemination in carbapenem resistant Enterobacteriacea isolated from regional surveillance in Osaka, Japan.</title>
        <authorList>
            <person name="Abe R."/>
            <person name="Akeda Y."/>
            <person name="Sugawara Y."/>
            <person name="Yamamoto N."/>
            <person name="Tomono K."/>
            <person name="Takeuchi D."/>
            <person name="Kawahara R."/>
            <person name="Hamada S."/>
        </authorList>
    </citation>
    <scope>NUCLEOTIDE SEQUENCE [LARGE SCALE GENOMIC DNA]</scope>
    <source>
        <strain evidence="6 7">E300</strain>
    </source>
</reference>
<dbReference type="AlphaFoldDB" id="A0A8S0FVG0"/>
<gene>
    <name evidence="6" type="ORF">EIMP300_61340</name>
</gene>
<dbReference type="GO" id="GO:0016746">
    <property type="term" value="F:acyltransferase activity"/>
    <property type="evidence" value="ECO:0007669"/>
    <property type="project" value="InterPro"/>
</dbReference>
<keyword evidence="2" id="KW-0444">Lipid biosynthesis</keyword>
<keyword evidence="3" id="KW-0276">Fatty acid metabolism</keyword>
<evidence type="ECO:0000313" key="6">
    <source>
        <dbReference type="EMBL" id="BBU84734.1"/>
    </source>
</evidence>
<name>A0A8S0FVG0_ECOLX</name>
<evidence type="ECO:0000256" key="1">
    <source>
        <dbReference type="ARBA" id="ARBA00008642"/>
    </source>
</evidence>
<evidence type="ECO:0000256" key="4">
    <source>
        <dbReference type="ARBA" id="ARBA00023098"/>
    </source>
</evidence>
<protein>
    <recommendedName>
        <fullName evidence="8">Beta-ketoacyl-[acyl-carrier-protein] synthase III</fullName>
    </recommendedName>
</protein>
<dbReference type="PANTHER" id="PTHR43091">
    <property type="entry name" value="3-OXOACYL-[ACYL-CARRIER-PROTEIN] SYNTHASE"/>
    <property type="match status" value="1"/>
</dbReference>
<dbReference type="Gene3D" id="3.40.47.10">
    <property type="match status" value="1"/>
</dbReference>
<evidence type="ECO:0000256" key="5">
    <source>
        <dbReference type="ARBA" id="ARBA00023160"/>
    </source>
</evidence>
<sequence>MYTKIIGTGSYLPEQVRTNADLEKMVDTSDEWIVTRTGVRERHIAAPNETVSTMGFEVTRRHAQLRWRALRKTRLA</sequence>
<dbReference type="Proteomes" id="UP000467488">
    <property type="component" value="Chromosome"/>
</dbReference>